<dbReference type="AlphaFoldDB" id="A0A438GIM3"/>
<reference evidence="1 2" key="1">
    <citation type="journal article" date="2018" name="PLoS Genet.">
        <title>Population sequencing reveals clonal diversity and ancestral inbreeding in the grapevine cultivar Chardonnay.</title>
        <authorList>
            <person name="Roach M.J."/>
            <person name="Johnson D.L."/>
            <person name="Bohlmann J."/>
            <person name="van Vuuren H.J."/>
            <person name="Jones S.J."/>
            <person name="Pretorius I.S."/>
            <person name="Schmidt S.A."/>
            <person name="Borneman A.R."/>
        </authorList>
    </citation>
    <scope>NUCLEOTIDE SEQUENCE [LARGE SCALE GENOMIC DNA]</scope>
    <source>
        <strain evidence="2">cv. Chardonnay</strain>
        <tissue evidence="1">Leaf</tissue>
    </source>
</reference>
<evidence type="ECO:0000313" key="2">
    <source>
        <dbReference type="Proteomes" id="UP000288805"/>
    </source>
</evidence>
<protein>
    <recommendedName>
        <fullName evidence="3">Endonuclease/exonuclease/phosphatase domain-containing protein</fullName>
    </recommendedName>
</protein>
<name>A0A438GIM3_VITVI</name>
<comment type="caution">
    <text evidence="1">The sequence shown here is derived from an EMBL/GenBank/DDBJ whole genome shotgun (WGS) entry which is preliminary data.</text>
</comment>
<dbReference type="PANTHER" id="PTHR33710">
    <property type="entry name" value="BNAC02G09200D PROTEIN"/>
    <property type="match status" value="1"/>
</dbReference>
<accession>A0A438GIM3</accession>
<dbReference type="Proteomes" id="UP000288805">
    <property type="component" value="Unassembled WGS sequence"/>
</dbReference>
<dbReference type="EMBL" id="QGNW01000424">
    <property type="protein sequence ID" value="RVW72024.1"/>
    <property type="molecule type" value="Genomic_DNA"/>
</dbReference>
<dbReference type="Gene3D" id="3.60.10.10">
    <property type="entry name" value="Endonuclease/exonuclease/phosphatase"/>
    <property type="match status" value="1"/>
</dbReference>
<evidence type="ECO:0000313" key="1">
    <source>
        <dbReference type="EMBL" id="RVW72024.1"/>
    </source>
</evidence>
<gene>
    <name evidence="1" type="ORF">CK203_054058</name>
</gene>
<organism evidence="1 2">
    <name type="scientific">Vitis vinifera</name>
    <name type="common">Grape</name>
    <dbReference type="NCBI Taxonomy" id="29760"/>
    <lineage>
        <taxon>Eukaryota</taxon>
        <taxon>Viridiplantae</taxon>
        <taxon>Streptophyta</taxon>
        <taxon>Embryophyta</taxon>
        <taxon>Tracheophyta</taxon>
        <taxon>Spermatophyta</taxon>
        <taxon>Magnoliopsida</taxon>
        <taxon>eudicotyledons</taxon>
        <taxon>Gunneridae</taxon>
        <taxon>Pentapetalae</taxon>
        <taxon>rosids</taxon>
        <taxon>Vitales</taxon>
        <taxon>Vitaceae</taxon>
        <taxon>Viteae</taxon>
        <taxon>Vitis</taxon>
    </lineage>
</organism>
<sequence length="258" mass="30382">MKDRLVKSLGVGRCLNWGVVEARGQAWGIFELIEMELGAFSVSCHFKNWDFNAVRILEERRSCQRFLASMRHFSQFIEEMCLKDLLLFGGLFTWCGGLNNRSTSKLDRFIVSDDWENHFSGLYQSFLPNPILDHVPILVDSGEIRKGKTPFRFENMWLKVEGFKELVRNWVVGRKGEVMAFTVEEIEFRMRVVDVFKKWAEMEEISWRQKLRELWLKEGDRNTRFFHKMANARRRRNFMAKLGVNGELLVGENSIKKG</sequence>
<evidence type="ECO:0008006" key="3">
    <source>
        <dbReference type="Google" id="ProtNLM"/>
    </source>
</evidence>
<dbReference type="PANTHER" id="PTHR33710:SF71">
    <property type="entry name" value="ENDONUCLEASE_EXONUCLEASE_PHOSPHATASE DOMAIN-CONTAINING PROTEIN"/>
    <property type="match status" value="1"/>
</dbReference>
<dbReference type="SUPFAM" id="SSF56219">
    <property type="entry name" value="DNase I-like"/>
    <property type="match status" value="1"/>
</dbReference>
<proteinExistence type="predicted"/>
<dbReference type="InterPro" id="IPR036691">
    <property type="entry name" value="Endo/exonu/phosph_ase_sf"/>
</dbReference>